<keyword evidence="1" id="KW-0732">Signal</keyword>
<evidence type="ECO:0000256" key="1">
    <source>
        <dbReference type="SAM" id="SignalP"/>
    </source>
</evidence>
<evidence type="ECO:0000313" key="3">
    <source>
        <dbReference type="Proteomes" id="UP001203852"/>
    </source>
</evidence>
<keyword evidence="3" id="KW-1185">Reference proteome</keyword>
<dbReference type="AlphaFoldDB" id="A0AAN6DP46"/>
<reference evidence="2" key="1">
    <citation type="journal article" date="2022" name="bioRxiv">
        <title>Deciphering the potential niche of two novel black yeast fungi from a biological soil crust based on their genomes, phenotypes, and melanin regulation.</title>
        <authorList>
            <consortium name="DOE Joint Genome Institute"/>
            <person name="Carr E.C."/>
            <person name="Barton Q."/>
            <person name="Grambo S."/>
            <person name="Sullivan M."/>
            <person name="Renfro C.M."/>
            <person name="Kuo A."/>
            <person name="Pangilinan J."/>
            <person name="Lipzen A."/>
            <person name="Keymanesh K."/>
            <person name="Savage E."/>
            <person name="Barry K."/>
            <person name="Grigoriev I.V."/>
            <person name="Riekhof W.R."/>
            <person name="Harris S.S."/>
        </authorList>
    </citation>
    <scope>NUCLEOTIDE SEQUENCE</scope>
    <source>
        <strain evidence="2">JF 03-4F</strain>
    </source>
</reference>
<protein>
    <recommendedName>
        <fullName evidence="4">Secreted protein</fullName>
    </recommendedName>
</protein>
<proteinExistence type="predicted"/>
<feature type="signal peptide" evidence="1">
    <location>
        <begin position="1"/>
        <end position="24"/>
    </location>
</feature>
<accession>A0AAN6DP46</accession>
<dbReference type="EMBL" id="MU404361">
    <property type="protein sequence ID" value="KAI1609102.1"/>
    <property type="molecule type" value="Genomic_DNA"/>
</dbReference>
<evidence type="ECO:0000313" key="2">
    <source>
        <dbReference type="EMBL" id="KAI1609102.1"/>
    </source>
</evidence>
<sequence length="76" mass="8510">MRCPMWRCGIVAFLVMILLPCVWSAQCTMAGRSISPTRLNESTCLCGIRGPARSRREAYIASSRLLTFLATWRKSG</sequence>
<evidence type="ECO:0008006" key="4">
    <source>
        <dbReference type="Google" id="ProtNLM"/>
    </source>
</evidence>
<gene>
    <name evidence="2" type="ORF">EDD36DRAFT_83901</name>
</gene>
<feature type="chain" id="PRO_5043022001" description="Secreted protein" evidence="1">
    <location>
        <begin position="25"/>
        <end position="76"/>
    </location>
</feature>
<comment type="caution">
    <text evidence="2">The sequence shown here is derived from an EMBL/GenBank/DDBJ whole genome shotgun (WGS) entry which is preliminary data.</text>
</comment>
<organism evidence="2 3">
    <name type="scientific">Exophiala viscosa</name>
    <dbReference type="NCBI Taxonomy" id="2486360"/>
    <lineage>
        <taxon>Eukaryota</taxon>
        <taxon>Fungi</taxon>
        <taxon>Dikarya</taxon>
        <taxon>Ascomycota</taxon>
        <taxon>Pezizomycotina</taxon>
        <taxon>Eurotiomycetes</taxon>
        <taxon>Chaetothyriomycetidae</taxon>
        <taxon>Chaetothyriales</taxon>
        <taxon>Herpotrichiellaceae</taxon>
        <taxon>Exophiala</taxon>
    </lineage>
</organism>
<name>A0AAN6DP46_9EURO</name>
<dbReference type="Proteomes" id="UP001203852">
    <property type="component" value="Unassembled WGS sequence"/>
</dbReference>